<dbReference type="AlphaFoldDB" id="A0A1M7YXP4"/>
<evidence type="ECO:0000313" key="1">
    <source>
        <dbReference type="EMBL" id="SHO57313.1"/>
    </source>
</evidence>
<dbReference type="RefSeq" id="WP_073584115.1">
    <property type="nucleotide sequence ID" value="NZ_AP024898.1"/>
</dbReference>
<dbReference type="EMBL" id="FRFG01000037">
    <property type="protein sequence ID" value="SHO57313.1"/>
    <property type="molecule type" value="Genomic_DNA"/>
</dbReference>
<sequence>MSATTTEVHFCNQCGEETTHIVVLVRNKSPFEGDKNQSRKEFLSGFLKGSVAGAFCASMDEFTRHVICEKCGEKTIEE</sequence>
<gene>
    <name evidence="1" type="ORF">VQ7734_03082</name>
</gene>
<accession>A0A1M7YXP4</accession>
<proteinExistence type="predicted"/>
<evidence type="ECO:0000313" key="2">
    <source>
        <dbReference type="Proteomes" id="UP000184600"/>
    </source>
</evidence>
<name>A0A1M7YXP4_9VIBR</name>
<dbReference type="Proteomes" id="UP000184600">
    <property type="component" value="Unassembled WGS sequence"/>
</dbReference>
<organism evidence="1 2">
    <name type="scientific">Vibrio quintilis</name>
    <dbReference type="NCBI Taxonomy" id="1117707"/>
    <lineage>
        <taxon>Bacteria</taxon>
        <taxon>Pseudomonadati</taxon>
        <taxon>Pseudomonadota</taxon>
        <taxon>Gammaproteobacteria</taxon>
        <taxon>Vibrionales</taxon>
        <taxon>Vibrionaceae</taxon>
        <taxon>Vibrio</taxon>
    </lineage>
</organism>
<dbReference type="OrthoDB" id="5588512at2"/>
<keyword evidence="2" id="KW-1185">Reference proteome</keyword>
<reference evidence="2" key="1">
    <citation type="submission" date="2016-12" db="EMBL/GenBank/DDBJ databases">
        <authorList>
            <person name="Rodrigo-Torres L."/>
            <person name="Arahal R.D."/>
            <person name="Lucena T."/>
        </authorList>
    </citation>
    <scope>NUCLEOTIDE SEQUENCE [LARGE SCALE GENOMIC DNA]</scope>
</reference>
<protein>
    <submittedName>
        <fullName evidence="1">Uncharacterized protein</fullName>
    </submittedName>
</protein>